<accession>I3UGY4</accession>
<proteinExistence type="predicted"/>
<feature type="compositionally biased region" description="Polar residues" evidence="1">
    <location>
        <begin position="174"/>
        <end position="190"/>
    </location>
</feature>
<dbReference type="HOGENOM" id="CLU_1425245_0_0_4"/>
<organism evidence="2 3">
    <name type="scientific">Advenella kashmirensis (strain DSM 17095 / LMG 22695 / WT001)</name>
    <name type="common">Tetrathiobacter kashmirensis</name>
    <dbReference type="NCBI Taxonomy" id="1036672"/>
    <lineage>
        <taxon>Bacteria</taxon>
        <taxon>Pseudomonadati</taxon>
        <taxon>Pseudomonadota</taxon>
        <taxon>Betaproteobacteria</taxon>
        <taxon>Burkholderiales</taxon>
        <taxon>Alcaligenaceae</taxon>
    </lineage>
</organism>
<evidence type="ECO:0008006" key="4">
    <source>
        <dbReference type="Google" id="ProtNLM"/>
    </source>
</evidence>
<feature type="region of interest" description="Disordered" evidence="1">
    <location>
        <begin position="169"/>
        <end position="190"/>
    </location>
</feature>
<dbReference type="KEGG" id="aka:TKWG_23375"/>
<dbReference type="EMBL" id="CP003555">
    <property type="protein sequence ID" value="AFK64272.1"/>
    <property type="molecule type" value="Genomic_DNA"/>
</dbReference>
<protein>
    <recommendedName>
        <fullName evidence="4">Alpha/beta hydrolase</fullName>
    </recommendedName>
</protein>
<dbReference type="AlphaFoldDB" id="I3UGY4"/>
<reference evidence="3" key="2">
    <citation type="journal article" date="2013" name="PLoS ONE">
        <title>Genome implosion elicits host-confinement in Alcaligenaceae: evidence from the comparative genomics of Tetrathiobacter kashmirensis, a pathogen in the making.</title>
        <authorList>
            <person name="Ghosh W."/>
            <person name="Alam M."/>
            <person name="Roy C."/>
            <person name="Pyne P."/>
            <person name="George A."/>
            <person name="Chakraborty R."/>
            <person name="Majumder S."/>
            <person name="Agarwal A."/>
            <person name="Chakraborty S."/>
            <person name="Majumdar S."/>
            <person name="Gupta S.K."/>
        </authorList>
    </citation>
    <scope>NUCLEOTIDE SEQUENCE [LARGE SCALE GENOMIC DNA]</scope>
    <source>
        <strain evidence="3">WT001</strain>
    </source>
</reference>
<gene>
    <name evidence="2" type="ordered locus">TKWG_23375</name>
</gene>
<sequence>MHYADLIGQILNEYISSKQYKTVLFYGTSAGGIPVLHAANRITHENVVACIGNAQLNIFNYYPNHFKKLRDVAFVKMDPKLFQEKYPQRINVVGMSFSFNLVCLQNTVDVHHYDNHFHPFKKQYNSNNANSLFIEYEHQESGHQPLPRANEIALIQALSSGREVDLAGIPNGRLSDNSTNASNLQHVATE</sequence>
<reference evidence="2 3" key="1">
    <citation type="journal article" date="2011" name="J. Bacteriol.">
        <title>Whole-genome shotgun sequencing of the sulfur-oxidizing chemoautotroph Tetrathiobacter kashmirensis.</title>
        <authorList>
            <person name="Ghosh W."/>
            <person name="George A."/>
            <person name="Agarwal A."/>
            <person name="Raj P."/>
            <person name="Alam M."/>
            <person name="Pyne P."/>
            <person name="Das Gupta S.K."/>
        </authorList>
    </citation>
    <scope>NUCLEOTIDE SEQUENCE [LARGE SCALE GENOMIC DNA]</scope>
    <source>
        <strain evidence="2 3">WT001</strain>
    </source>
</reference>
<keyword evidence="3" id="KW-1185">Reference proteome</keyword>
<evidence type="ECO:0000313" key="3">
    <source>
        <dbReference type="Proteomes" id="UP000005267"/>
    </source>
</evidence>
<evidence type="ECO:0000256" key="1">
    <source>
        <dbReference type="SAM" id="MobiDB-lite"/>
    </source>
</evidence>
<name>I3UGY4_ADVKW</name>
<evidence type="ECO:0000313" key="2">
    <source>
        <dbReference type="EMBL" id="AFK64272.1"/>
    </source>
</evidence>
<dbReference type="Proteomes" id="UP000005267">
    <property type="component" value="Chromosome"/>
</dbReference>